<proteinExistence type="predicted"/>
<dbReference type="Proteomes" id="UP001153555">
    <property type="component" value="Unassembled WGS sequence"/>
</dbReference>
<dbReference type="InterPro" id="IPR003871">
    <property type="entry name" value="RFA1B/D_OB_1st"/>
</dbReference>
<dbReference type="Pfam" id="PF02721">
    <property type="entry name" value="DUF223"/>
    <property type="match status" value="1"/>
</dbReference>
<feature type="transmembrane region" description="Helical" evidence="1">
    <location>
        <begin position="266"/>
        <end position="289"/>
    </location>
</feature>
<keyword evidence="1" id="KW-0472">Membrane</keyword>
<feature type="non-terminal residue" evidence="3">
    <location>
        <position position="373"/>
    </location>
</feature>
<keyword evidence="1" id="KW-1133">Transmembrane helix</keyword>
<sequence length="373" mass="43383">RAKILTEGRIRPDFINRTTSASCNVLGFPMKETSVLGQRRDRRFQLPSRTGRSFSTSASPSKLFLRISRRSTNTESHRKYFATKFISTSSCFISRSVYATLIKKETVNCKGFEDGLCLSGKTGEKIYGIKSSIAHVPPNARGLYVDIKNCIAQRINAMWRIKKIKAELEVRGSRITAWVKCMDLKHFTKNKYVEGDVIGIRNYWVESNVGKYRLTSHEFKIILHQGTQFLKIKGHFPVHRFNFKDFAELQDVDNIDEINLFGKHVVLFYFILNIRCVIIFTIIFFYYIYCPINCLNLKFNIKLYLCGLLVNDREYIDGITEASHWASAESLRRMFVSLLISGSLSRPDDVWRQSWILLSENILYRQRRLFNND</sequence>
<protein>
    <recommendedName>
        <fullName evidence="2">Replication protein A 70 kDa DNA-binding subunit B/D first OB fold domain-containing protein</fullName>
    </recommendedName>
</protein>
<gene>
    <name evidence="3" type="ORF">SHERM_03796</name>
</gene>
<keyword evidence="1" id="KW-0812">Transmembrane</keyword>
<evidence type="ECO:0000256" key="1">
    <source>
        <dbReference type="SAM" id="Phobius"/>
    </source>
</evidence>
<organism evidence="3 4">
    <name type="scientific">Striga hermonthica</name>
    <name type="common">Purple witchweed</name>
    <name type="synonym">Buchnera hermonthica</name>
    <dbReference type="NCBI Taxonomy" id="68872"/>
    <lineage>
        <taxon>Eukaryota</taxon>
        <taxon>Viridiplantae</taxon>
        <taxon>Streptophyta</taxon>
        <taxon>Embryophyta</taxon>
        <taxon>Tracheophyta</taxon>
        <taxon>Spermatophyta</taxon>
        <taxon>Magnoliopsida</taxon>
        <taxon>eudicotyledons</taxon>
        <taxon>Gunneridae</taxon>
        <taxon>Pentapetalae</taxon>
        <taxon>asterids</taxon>
        <taxon>lamiids</taxon>
        <taxon>Lamiales</taxon>
        <taxon>Orobanchaceae</taxon>
        <taxon>Buchnereae</taxon>
        <taxon>Striga</taxon>
    </lineage>
</organism>
<feature type="domain" description="Replication protein A 70 kDa DNA-binding subunit B/D first OB fold" evidence="2">
    <location>
        <begin position="171"/>
        <end position="228"/>
    </location>
</feature>
<dbReference type="EMBL" id="CACSLK010030184">
    <property type="protein sequence ID" value="CAA0836736.1"/>
    <property type="molecule type" value="Genomic_DNA"/>
</dbReference>
<feature type="non-terminal residue" evidence="3">
    <location>
        <position position="1"/>
    </location>
</feature>
<evidence type="ECO:0000313" key="3">
    <source>
        <dbReference type="EMBL" id="CAA0836736.1"/>
    </source>
</evidence>
<accession>A0A9N7NTX9</accession>
<comment type="caution">
    <text evidence="3">The sequence shown here is derived from an EMBL/GenBank/DDBJ whole genome shotgun (WGS) entry which is preliminary data.</text>
</comment>
<evidence type="ECO:0000313" key="4">
    <source>
        <dbReference type="Proteomes" id="UP001153555"/>
    </source>
</evidence>
<reference evidence="3" key="1">
    <citation type="submission" date="2019-12" db="EMBL/GenBank/DDBJ databases">
        <authorList>
            <person name="Scholes J."/>
        </authorList>
    </citation>
    <scope>NUCLEOTIDE SEQUENCE</scope>
</reference>
<name>A0A9N7NTX9_STRHE</name>
<dbReference type="OrthoDB" id="911412at2759"/>
<evidence type="ECO:0000259" key="2">
    <source>
        <dbReference type="Pfam" id="PF02721"/>
    </source>
</evidence>
<keyword evidence="4" id="KW-1185">Reference proteome</keyword>
<dbReference type="AlphaFoldDB" id="A0A9N7NTX9"/>